<evidence type="ECO:0000256" key="1">
    <source>
        <dbReference type="ARBA" id="ARBA00007447"/>
    </source>
</evidence>
<proteinExistence type="inferred from homology"/>
<dbReference type="InterPro" id="IPR021109">
    <property type="entry name" value="Peptidase_aspartic_dom_sf"/>
</dbReference>
<evidence type="ECO:0000256" key="4">
    <source>
        <dbReference type="ARBA" id="ARBA00022801"/>
    </source>
</evidence>
<sequence>MAPLTSLLAAASLAGLVAAIPAPKMGVTTGSQVRQVRNPNYVFNGPQALYKAQLKYGKAPSERTKKAVERSKAYLAKRDEGSATATSQSNDVEYTIPVSIGTPAQVLQLDLDTGSSDLWVFSTETESDQVNGQTLFDPSQSSSASYMDGYTWSISYGDGSTSNGDIYTDVVTIGGITVSSQAVEQAQSVSATFTRDSASDGLLGMAFDSINTAQPSQVETFFDNAQSSLDSFLFTADLKHNTDGSYGFGYIDSSLYTGDITYVDVDNSQGFWGWTSGGYAVGSDDYVTTDIVGIADTGTTLLLLDDSIVEAYYNEIDGSSNSDTYSGYVFPCSSSVPSFTFGVGSTTFTIPSDYMNTGAVYDDDSTCFGGLQSSSGTGTNIFGDVALKSAFVVFSGADSPTLGWATKNL</sequence>
<dbReference type="SUPFAM" id="SSF50630">
    <property type="entry name" value="Acid proteases"/>
    <property type="match status" value="1"/>
</dbReference>
<dbReference type="PROSITE" id="PS51767">
    <property type="entry name" value="PEPTIDASE_A1"/>
    <property type="match status" value="1"/>
</dbReference>
<dbReference type="InterPro" id="IPR001969">
    <property type="entry name" value="Aspartic_peptidase_AS"/>
</dbReference>
<comment type="similarity">
    <text evidence="1 5">Belongs to the peptidase A1 family.</text>
</comment>
<dbReference type="CDD" id="cd06097">
    <property type="entry name" value="Aspergillopepsin_like"/>
    <property type="match status" value="1"/>
</dbReference>
<accession>A0ABP0DYL4</accession>
<evidence type="ECO:0000259" key="7">
    <source>
        <dbReference type="PROSITE" id="PS51767"/>
    </source>
</evidence>
<feature type="chain" id="PRO_5045901821" description="Peptidase A1 domain-containing protein" evidence="6">
    <location>
        <begin position="20"/>
        <end position="409"/>
    </location>
</feature>
<evidence type="ECO:0000313" key="8">
    <source>
        <dbReference type="EMBL" id="CAK7273375.1"/>
    </source>
</evidence>
<evidence type="ECO:0000313" key="9">
    <source>
        <dbReference type="Proteomes" id="UP001642501"/>
    </source>
</evidence>
<evidence type="ECO:0000256" key="2">
    <source>
        <dbReference type="ARBA" id="ARBA00022670"/>
    </source>
</evidence>
<dbReference type="PANTHER" id="PTHR47966">
    <property type="entry name" value="BETA-SITE APP-CLEAVING ENZYME, ISOFORM A-RELATED"/>
    <property type="match status" value="1"/>
</dbReference>
<reference evidence="8 9" key="1">
    <citation type="submission" date="2024-01" db="EMBL/GenBank/DDBJ databases">
        <authorList>
            <person name="Allen C."/>
            <person name="Tagirdzhanova G."/>
        </authorList>
    </citation>
    <scope>NUCLEOTIDE SEQUENCE [LARGE SCALE GENOMIC DNA]</scope>
    <source>
        <strain evidence="8 9">CBS 573.63</strain>
    </source>
</reference>
<evidence type="ECO:0000256" key="5">
    <source>
        <dbReference type="RuleBase" id="RU000454"/>
    </source>
</evidence>
<dbReference type="Proteomes" id="UP001642501">
    <property type="component" value="Unassembled WGS sequence"/>
</dbReference>
<evidence type="ECO:0000256" key="3">
    <source>
        <dbReference type="ARBA" id="ARBA00022750"/>
    </source>
</evidence>
<keyword evidence="2 5" id="KW-0645">Protease</keyword>
<protein>
    <recommendedName>
        <fullName evidence="7">Peptidase A1 domain-containing protein</fullName>
    </recommendedName>
</protein>
<dbReference type="PRINTS" id="PR00792">
    <property type="entry name" value="PEPSIN"/>
</dbReference>
<gene>
    <name evidence="8" type="ORF">SEPCBS57363_005621</name>
</gene>
<dbReference type="InterPro" id="IPR001461">
    <property type="entry name" value="Aspartic_peptidase_A1"/>
</dbReference>
<keyword evidence="3 5" id="KW-0064">Aspartyl protease</keyword>
<dbReference type="PROSITE" id="PS00141">
    <property type="entry name" value="ASP_PROTEASE"/>
    <property type="match status" value="1"/>
</dbReference>
<dbReference type="Pfam" id="PF00026">
    <property type="entry name" value="Asp"/>
    <property type="match status" value="1"/>
</dbReference>
<dbReference type="PANTHER" id="PTHR47966:SF2">
    <property type="entry name" value="ASPERGILLOPEPSIN-1-RELATED"/>
    <property type="match status" value="1"/>
</dbReference>
<dbReference type="InterPro" id="IPR033121">
    <property type="entry name" value="PEPTIDASE_A1"/>
</dbReference>
<dbReference type="EMBL" id="CAWUOM010000131">
    <property type="protein sequence ID" value="CAK7273375.1"/>
    <property type="molecule type" value="Genomic_DNA"/>
</dbReference>
<name>A0ABP0DYL4_9PEZI</name>
<organism evidence="8 9">
    <name type="scientific">Sporothrix epigloea</name>
    <dbReference type="NCBI Taxonomy" id="1892477"/>
    <lineage>
        <taxon>Eukaryota</taxon>
        <taxon>Fungi</taxon>
        <taxon>Dikarya</taxon>
        <taxon>Ascomycota</taxon>
        <taxon>Pezizomycotina</taxon>
        <taxon>Sordariomycetes</taxon>
        <taxon>Sordariomycetidae</taxon>
        <taxon>Ophiostomatales</taxon>
        <taxon>Ophiostomataceae</taxon>
        <taxon>Sporothrix</taxon>
    </lineage>
</organism>
<keyword evidence="9" id="KW-1185">Reference proteome</keyword>
<keyword evidence="4 5" id="KW-0378">Hydrolase</keyword>
<evidence type="ECO:0000256" key="6">
    <source>
        <dbReference type="SAM" id="SignalP"/>
    </source>
</evidence>
<dbReference type="InterPro" id="IPR034163">
    <property type="entry name" value="Aspergillopepsin-like_cat_dom"/>
</dbReference>
<comment type="caution">
    <text evidence="8">The sequence shown here is derived from an EMBL/GenBank/DDBJ whole genome shotgun (WGS) entry which is preliminary data.</text>
</comment>
<feature type="domain" description="Peptidase A1" evidence="7">
    <location>
        <begin position="94"/>
        <end position="405"/>
    </location>
</feature>
<feature type="signal peptide" evidence="6">
    <location>
        <begin position="1"/>
        <end position="19"/>
    </location>
</feature>
<dbReference type="Gene3D" id="2.40.70.10">
    <property type="entry name" value="Acid Proteases"/>
    <property type="match status" value="2"/>
</dbReference>
<keyword evidence="6" id="KW-0732">Signal</keyword>